<accession>A0A1I1JWS4</accession>
<dbReference type="InterPro" id="IPR017520">
    <property type="entry name" value="CHP03086"/>
</dbReference>
<dbReference type="InterPro" id="IPR024344">
    <property type="entry name" value="MDMPI_metal-binding"/>
</dbReference>
<dbReference type="GO" id="GO:0046872">
    <property type="term" value="F:metal ion binding"/>
    <property type="evidence" value="ECO:0007669"/>
    <property type="project" value="InterPro"/>
</dbReference>
<protein>
    <submittedName>
        <fullName evidence="2">TIGR03086 family protein</fullName>
    </submittedName>
</protein>
<dbReference type="RefSeq" id="WP_091123761.1">
    <property type="nucleotide sequence ID" value="NZ_FOLB01000007.1"/>
</dbReference>
<keyword evidence="3" id="KW-1185">Reference proteome</keyword>
<dbReference type="Gene3D" id="1.20.120.450">
    <property type="entry name" value="dinb family like domain"/>
    <property type="match status" value="1"/>
</dbReference>
<dbReference type="SUPFAM" id="SSF109854">
    <property type="entry name" value="DinB/YfiT-like putative metalloenzymes"/>
    <property type="match status" value="1"/>
</dbReference>
<feature type="domain" description="Mycothiol-dependent maleylpyruvate isomerase metal-binding" evidence="1">
    <location>
        <begin position="13"/>
        <end position="133"/>
    </location>
</feature>
<evidence type="ECO:0000313" key="2">
    <source>
        <dbReference type="EMBL" id="SFC53087.1"/>
    </source>
</evidence>
<dbReference type="NCBIfam" id="TIGR03083">
    <property type="entry name" value="maleylpyruvate isomerase family mycothiol-dependent enzyme"/>
    <property type="match status" value="1"/>
</dbReference>
<dbReference type="Pfam" id="PF11716">
    <property type="entry name" value="MDMPI_N"/>
    <property type="match status" value="1"/>
</dbReference>
<dbReference type="AlphaFoldDB" id="A0A1I1JWS4"/>
<name>A0A1I1JWS4_9ACTN</name>
<dbReference type="Proteomes" id="UP000198832">
    <property type="component" value="Unassembled WGS sequence"/>
</dbReference>
<dbReference type="STRING" id="574651.SAMN04487968_107193"/>
<dbReference type="InterPro" id="IPR017517">
    <property type="entry name" value="Maleyloyr_isom"/>
</dbReference>
<evidence type="ECO:0000313" key="3">
    <source>
        <dbReference type="Proteomes" id="UP000198832"/>
    </source>
</evidence>
<gene>
    <name evidence="2" type="ORF">SAMN04487968_107193</name>
</gene>
<organism evidence="2 3">
    <name type="scientific">Nocardioides terrae</name>
    <dbReference type="NCBI Taxonomy" id="574651"/>
    <lineage>
        <taxon>Bacteria</taxon>
        <taxon>Bacillati</taxon>
        <taxon>Actinomycetota</taxon>
        <taxon>Actinomycetes</taxon>
        <taxon>Propionibacteriales</taxon>
        <taxon>Nocardioidaceae</taxon>
        <taxon>Nocardioides</taxon>
    </lineage>
</organism>
<dbReference type="EMBL" id="FOLB01000007">
    <property type="protein sequence ID" value="SFC53087.1"/>
    <property type="molecule type" value="Genomic_DNA"/>
</dbReference>
<sequence>MATLDDLRLLFERALDDAGVLVRQAAAADLGAPTPCSEWDLRALIGHMVGQNEGFAAAVADGDAPVEAYAAPELSAEQVRSSWDASADRLRTAFRDAAPEARVRLAEFDREASLETALGMQVVDCAVHAWDVATALGEVYRPPDVVVEVVLASARSIAARPGGTPGVFAPAKAVAGDDAWSDALRLLGR</sequence>
<dbReference type="InterPro" id="IPR034660">
    <property type="entry name" value="DinB/YfiT-like"/>
</dbReference>
<dbReference type="OrthoDB" id="5185819at2"/>
<dbReference type="NCBIfam" id="TIGR03086">
    <property type="entry name" value="TIGR03086 family metal-binding protein"/>
    <property type="match status" value="1"/>
</dbReference>
<evidence type="ECO:0000259" key="1">
    <source>
        <dbReference type="Pfam" id="PF11716"/>
    </source>
</evidence>
<proteinExistence type="predicted"/>
<reference evidence="2 3" key="1">
    <citation type="submission" date="2016-10" db="EMBL/GenBank/DDBJ databases">
        <authorList>
            <person name="de Groot N.N."/>
        </authorList>
    </citation>
    <scope>NUCLEOTIDE SEQUENCE [LARGE SCALE GENOMIC DNA]</scope>
    <source>
        <strain evidence="2 3">CGMCC 1.7056</strain>
    </source>
</reference>